<dbReference type="EMBL" id="METM01000021">
    <property type="protein sequence ID" value="OGB89687.1"/>
    <property type="molecule type" value="Genomic_DNA"/>
</dbReference>
<evidence type="ECO:0008006" key="3">
    <source>
        <dbReference type="Google" id="ProtNLM"/>
    </source>
</evidence>
<organism evidence="1 2">
    <name type="scientific">candidate division WOR-1 bacterium RIFCSPHIGHO2_01_FULL_53_15</name>
    <dbReference type="NCBI Taxonomy" id="1802564"/>
    <lineage>
        <taxon>Bacteria</taxon>
        <taxon>Bacillati</taxon>
        <taxon>Saganbacteria</taxon>
    </lineage>
</organism>
<dbReference type="AlphaFoldDB" id="A0A1F4Q1E1"/>
<proteinExistence type="predicted"/>
<reference evidence="1 2" key="1">
    <citation type="journal article" date="2016" name="Nat. Commun.">
        <title>Thousands of microbial genomes shed light on interconnected biogeochemical processes in an aquifer system.</title>
        <authorList>
            <person name="Anantharaman K."/>
            <person name="Brown C.T."/>
            <person name="Hug L.A."/>
            <person name="Sharon I."/>
            <person name="Castelle C.J."/>
            <person name="Probst A.J."/>
            <person name="Thomas B.C."/>
            <person name="Singh A."/>
            <person name="Wilkins M.J."/>
            <person name="Karaoz U."/>
            <person name="Brodie E.L."/>
            <person name="Williams K.H."/>
            <person name="Hubbard S.S."/>
            <person name="Banfield J.F."/>
        </authorList>
    </citation>
    <scope>NUCLEOTIDE SEQUENCE [LARGE SCALE GENOMIC DNA]</scope>
</reference>
<comment type="caution">
    <text evidence="1">The sequence shown here is derived from an EMBL/GenBank/DDBJ whole genome shotgun (WGS) entry which is preliminary data.</text>
</comment>
<gene>
    <name evidence="1" type="ORF">A2625_06120</name>
</gene>
<evidence type="ECO:0000313" key="1">
    <source>
        <dbReference type="EMBL" id="OGB89687.1"/>
    </source>
</evidence>
<evidence type="ECO:0000313" key="2">
    <source>
        <dbReference type="Proteomes" id="UP000178724"/>
    </source>
</evidence>
<protein>
    <recommendedName>
        <fullName evidence="3">AbiEi antitoxin C-terminal domain-containing protein</fullName>
    </recommendedName>
</protein>
<accession>A0A1F4Q1E1</accession>
<name>A0A1F4Q1E1_UNCSA</name>
<dbReference type="Proteomes" id="UP000178724">
    <property type="component" value="Unassembled WGS sequence"/>
</dbReference>
<sequence length="210" mass="24447">MRYEEFRQKVKGLPLITSQFMALLAGADRSVLVQFRRWVKAGKIIKLRKGLYLLNQSDRRINPSRLFIANEIYSPSYVSLEYALSFYGLIPEKAVDVTCVTSKKTANYKNSLGQFIYQHIKERCFTGFEEFKDEAGLVYFMATPEKAAVDFLYLNQDRFKSDYDKLLAGSFRFQDKGSLNAKKLMSYAKLFNSRKLERIVKALSRDYKNE</sequence>